<dbReference type="InterPro" id="IPR026444">
    <property type="entry name" value="Secre_tail"/>
</dbReference>
<dbReference type="NCBIfam" id="TIGR04183">
    <property type="entry name" value="Por_Secre_tail"/>
    <property type="match status" value="1"/>
</dbReference>
<name>A0A411DKI7_CHRID</name>
<feature type="signal peptide" evidence="2">
    <location>
        <begin position="1"/>
        <end position="19"/>
    </location>
</feature>
<feature type="chain" id="PRO_5019437515" evidence="2">
    <location>
        <begin position="20"/>
        <end position="289"/>
    </location>
</feature>
<dbReference type="AlphaFoldDB" id="A0A411DKI7"/>
<evidence type="ECO:0000256" key="2">
    <source>
        <dbReference type="SAM" id="SignalP"/>
    </source>
</evidence>
<keyword evidence="1 2" id="KW-0732">Signal</keyword>
<sequence>MKKLYSLFATVALGAVVFAQTTYLWDGSSVNPISGTNATISSVAFAATQGNNNGTTNLITASSVSTGYAGASGSSNFGAAAFKEPLSTTTSTYFSVTVTPVAGNKVTLNSLNFGSRGTSTGPGKITVYSSIDNYATAIGTVNVNNNSTWTLNNITFSGSNLVGAESAPVTLRIYGSDSPGTGTPSLGTANWRIDDISLTVTASNATLAVIDSKNIKSGNLVKNSFVKNNEIVFGSDVKDVKIFNSFGQLVKEASVRQNETVSVAELAKGNYIVTGTVNNQPVSQKVLKD</sequence>
<organism evidence="3">
    <name type="scientific">Chryseobacterium indologenes</name>
    <name type="common">Flavobacterium indologenes</name>
    <dbReference type="NCBI Taxonomy" id="253"/>
    <lineage>
        <taxon>Bacteria</taxon>
        <taxon>Pseudomonadati</taxon>
        <taxon>Bacteroidota</taxon>
        <taxon>Flavobacteriia</taxon>
        <taxon>Flavobacteriales</taxon>
        <taxon>Weeksellaceae</taxon>
        <taxon>Chryseobacterium group</taxon>
        <taxon>Chryseobacterium</taxon>
    </lineage>
</organism>
<reference evidence="3" key="1">
    <citation type="submission" date="2019-01" db="EMBL/GenBank/DDBJ databases">
        <title>Whole Genome Sequencing for Putative Detection of Antimicrobial Resistance and Potential Virulence Factors in Chryseobacterium indologenes isolated from Nile Tilapia in Tanzania.</title>
        <authorList>
            <person name="Mwega E."/>
            <person name="Mutoloki S."/>
            <person name="Mugimba K."/>
            <person name="Colquhoun D."/>
            <person name="Mdegela R."/>
            <person name="Evensen O."/>
            <person name="Wasteson Y."/>
        </authorList>
    </citation>
    <scope>NUCLEOTIDE SEQUENCE [LARGE SCALE GENOMIC DNA]</scope>
    <source>
        <strain evidence="3">StR 01</strain>
    </source>
</reference>
<protein>
    <submittedName>
        <fullName evidence="3">T9SS type A sorting domain-containing protein</fullName>
    </submittedName>
</protein>
<proteinExistence type="predicted"/>
<dbReference type="EMBL" id="CP035532">
    <property type="protein sequence ID" value="QBA20865.1"/>
    <property type="molecule type" value="Genomic_DNA"/>
</dbReference>
<gene>
    <name evidence="3" type="ORF">EU348_06555</name>
</gene>
<evidence type="ECO:0000313" key="3">
    <source>
        <dbReference type="EMBL" id="QBA20865.1"/>
    </source>
</evidence>
<evidence type="ECO:0000256" key="1">
    <source>
        <dbReference type="ARBA" id="ARBA00022729"/>
    </source>
</evidence>
<accession>A0A411DKI7</accession>